<dbReference type="GO" id="GO:0008289">
    <property type="term" value="F:lipid binding"/>
    <property type="evidence" value="ECO:0007669"/>
    <property type="project" value="UniProtKB-KW"/>
</dbReference>
<dbReference type="Proteomes" id="UP000683925">
    <property type="component" value="Unassembled WGS sequence"/>
</dbReference>
<organism evidence="12 13">
    <name type="scientific">Paramecium octaurelia</name>
    <dbReference type="NCBI Taxonomy" id="43137"/>
    <lineage>
        <taxon>Eukaryota</taxon>
        <taxon>Sar</taxon>
        <taxon>Alveolata</taxon>
        <taxon>Ciliophora</taxon>
        <taxon>Intramacronucleata</taxon>
        <taxon>Oligohymenophorea</taxon>
        <taxon>Peniculida</taxon>
        <taxon>Parameciidae</taxon>
        <taxon>Paramecium</taxon>
    </lineage>
</organism>
<evidence type="ECO:0000256" key="1">
    <source>
        <dbReference type="ARBA" id="ARBA00004586"/>
    </source>
</evidence>
<evidence type="ECO:0000256" key="4">
    <source>
        <dbReference type="ARBA" id="ARBA00022824"/>
    </source>
</evidence>
<comment type="subcellular location">
    <subcellularLocation>
        <location evidence="1">Endoplasmic reticulum membrane</location>
    </subcellularLocation>
</comment>
<sequence length="894" mass="105395">MQLTNKILFGAIIASFLQWYNYSFFIGFIIGCFTILCVQYNYIMEYLKKQHQNYKITITSVKQNFEEYLHPVKQKRKHYINKFNTELQIENPQPKQEDTQISQQISVQKLYRKKFLKKLDVYMDFLEGIKESEQQFGSQLNELDSKLLSENEINSIDKYSEEGNEIIQQLTGIQLSSKLFLFLPQWKDFKKVLKQISQYHIEIASDINKVSIQLVSLRKTYTKEVEEIRKQRKKLKYQTVECYQCYQKILNEFNQIEKDLQSFTLAHQEMLKRKDDPTQIIKSEMKVKLQMQQSDTIRLKLTDARDKIKENQIEINEFNQKMHLFQLSYEESRVVFIKQGFQAFLITSENYASQFQTQISTLIVIMDEDYYQIYPSRQHRSPKSPQKQVLENQQQNQIAELDINEQIKECQRQTTYLLQQWQIVQKYNEELEYFFRDTIQIFNQKLIDKDFTLVKLQIELEKKEVADIFNVLFSSLVGVIQIIKDSNKQLVDQIERKRQDIAKCRLEMSIGKELETCALRDLKKLQSLSTDEKALEQYQNDQVDKSKTKKAAQHFFNEMKQNMSEVKSLNFGKFYATIGQTVSKVQKMSNLKEDDLREQQTKLIEDKKTLISLQGYTLKKIEDILNKHNKQVAKMKKILIEDLGRFAIQIFTNLRMIVDETTENIQIMQQREILENESKEQVIQNEKEVTICQNEEMVEDIDVSTTSLLLQKLLKVLANDWKESQYFKGKIKKVLHRTLNNKRAAMLSEINVSDLKIIGDSPSLSDIQALRQDANEFLCDLDLSFRGKVLIVLSTNFLLTWPKEYQVPIEIRITITTFTSRVRLCFVPTPLGKSWLSIIGQPAINLDIELNLLQKYNVAKIQQITDLIREALIGKVKLMTYPNKVSIKLPLSKK</sequence>
<keyword evidence="6" id="KW-0445">Lipid transport</keyword>
<feature type="coiled-coil region" evidence="9">
    <location>
        <begin position="480"/>
        <end position="507"/>
    </location>
</feature>
<dbReference type="GO" id="GO:0005789">
    <property type="term" value="C:endoplasmic reticulum membrane"/>
    <property type="evidence" value="ECO:0007669"/>
    <property type="project" value="UniProtKB-SubCell"/>
</dbReference>
<accession>A0A8S1T0V5</accession>
<evidence type="ECO:0000313" key="12">
    <source>
        <dbReference type="EMBL" id="CAD8145308.1"/>
    </source>
</evidence>
<evidence type="ECO:0000313" key="13">
    <source>
        <dbReference type="Proteomes" id="UP000683925"/>
    </source>
</evidence>
<evidence type="ECO:0000256" key="2">
    <source>
        <dbReference type="ARBA" id="ARBA00022448"/>
    </source>
</evidence>
<evidence type="ECO:0000256" key="3">
    <source>
        <dbReference type="ARBA" id="ARBA00022692"/>
    </source>
</evidence>
<dbReference type="OrthoDB" id="26740at2759"/>
<reference evidence="12" key="1">
    <citation type="submission" date="2021-01" db="EMBL/GenBank/DDBJ databases">
        <authorList>
            <consortium name="Genoscope - CEA"/>
            <person name="William W."/>
        </authorList>
    </citation>
    <scope>NUCLEOTIDE SEQUENCE</scope>
</reference>
<evidence type="ECO:0000256" key="6">
    <source>
        <dbReference type="ARBA" id="ARBA00023055"/>
    </source>
</evidence>
<evidence type="ECO:0000256" key="5">
    <source>
        <dbReference type="ARBA" id="ARBA00022989"/>
    </source>
</evidence>
<keyword evidence="7" id="KW-0446">Lipid-binding</keyword>
<keyword evidence="9" id="KW-0175">Coiled coil</keyword>
<dbReference type="PROSITE" id="PS51847">
    <property type="entry name" value="SMP"/>
    <property type="match status" value="1"/>
</dbReference>
<evidence type="ECO:0000256" key="7">
    <source>
        <dbReference type="ARBA" id="ARBA00023121"/>
    </source>
</evidence>
<keyword evidence="5 10" id="KW-1133">Transmembrane helix</keyword>
<keyword evidence="4" id="KW-0256">Endoplasmic reticulum</keyword>
<dbReference type="EMBL" id="CAJJDP010000017">
    <property type="protein sequence ID" value="CAD8145308.1"/>
    <property type="molecule type" value="Genomic_DNA"/>
</dbReference>
<dbReference type="AlphaFoldDB" id="A0A8S1T0V5"/>
<evidence type="ECO:0000256" key="9">
    <source>
        <dbReference type="SAM" id="Coils"/>
    </source>
</evidence>
<name>A0A8S1T0V5_PAROT</name>
<dbReference type="GO" id="GO:0006869">
    <property type="term" value="P:lipid transport"/>
    <property type="evidence" value="ECO:0007669"/>
    <property type="project" value="UniProtKB-KW"/>
</dbReference>
<dbReference type="PANTHER" id="PTHR13466">
    <property type="entry name" value="TEX2 PROTEIN-RELATED"/>
    <property type="match status" value="1"/>
</dbReference>
<keyword evidence="13" id="KW-1185">Reference proteome</keyword>
<keyword evidence="2" id="KW-0813">Transport</keyword>
<dbReference type="InterPro" id="IPR031468">
    <property type="entry name" value="SMP_LBD"/>
</dbReference>
<evidence type="ECO:0000256" key="10">
    <source>
        <dbReference type="SAM" id="Phobius"/>
    </source>
</evidence>
<dbReference type="PANTHER" id="PTHR13466:SF0">
    <property type="entry name" value="SMP-LTD DOMAIN-CONTAINING PROTEIN"/>
    <property type="match status" value="1"/>
</dbReference>
<proteinExistence type="predicted"/>
<evidence type="ECO:0000256" key="8">
    <source>
        <dbReference type="ARBA" id="ARBA00023136"/>
    </source>
</evidence>
<comment type="caution">
    <text evidence="12">The sequence shown here is derived from an EMBL/GenBank/DDBJ whole genome shotgun (WGS) entry which is preliminary data.</text>
</comment>
<keyword evidence="3 10" id="KW-0812">Transmembrane</keyword>
<feature type="transmembrane region" description="Helical" evidence="10">
    <location>
        <begin position="20"/>
        <end position="43"/>
    </location>
</feature>
<feature type="domain" description="SMP-LTD" evidence="11">
    <location>
        <begin position="697"/>
        <end position="890"/>
    </location>
</feature>
<evidence type="ECO:0000259" key="11">
    <source>
        <dbReference type="PROSITE" id="PS51847"/>
    </source>
</evidence>
<dbReference type="OMA" id="KECQRQT"/>
<gene>
    <name evidence="12" type="ORF">POCTA_138.1.T0170164</name>
</gene>
<dbReference type="PROSITE" id="PS51257">
    <property type="entry name" value="PROKAR_LIPOPROTEIN"/>
    <property type="match status" value="1"/>
</dbReference>
<keyword evidence="8 10" id="KW-0472">Membrane</keyword>
<protein>
    <recommendedName>
        <fullName evidence="11">SMP-LTD domain-containing protein</fullName>
    </recommendedName>
</protein>